<organism evidence="2 3">
    <name type="scientific">Massilia glaciei</name>
    <dbReference type="NCBI Taxonomy" id="1524097"/>
    <lineage>
        <taxon>Bacteria</taxon>
        <taxon>Pseudomonadati</taxon>
        <taxon>Pseudomonadota</taxon>
        <taxon>Betaproteobacteria</taxon>
        <taxon>Burkholderiales</taxon>
        <taxon>Oxalobacteraceae</taxon>
        <taxon>Telluria group</taxon>
        <taxon>Massilia</taxon>
    </lineage>
</organism>
<keyword evidence="3" id="KW-1185">Reference proteome</keyword>
<evidence type="ECO:0000313" key="3">
    <source>
        <dbReference type="Proteomes" id="UP000241421"/>
    </source>
</evidence>
<sequence length="85" mass="9442">MAATIYALCALTALACACLILRSYYQSKYRLLLWSGLCFAGLFINNLILMIDRLMLPATDLSTWRLLAALGALLPLLYGLILEDE</sequence>
<keyword evidence="1" id="KW-1133">Transmembrane helix</keyword>
<comment type="caution">
    <text evidence="2">The sequence shown here is derived from an EMBL/GenBank/DDBJ whole genome shotgun (WGS) entry which is preliminary data.</text>
</comment>
<reference evidence="2 3" key="1">
    <citation type="submission" date="2018-04" db="EMBL/GenBank/DDBJ databases">
        <title>Massilia violaceinigra sp. nov., a novel purple-pigmented bacterium isolated from Tianshan glacier, Xinjiang, China.</title>
        <authorList>
            <person name="Wang H."/>
        </authorList>
    </citation>
    <scope>NUCLEOTIDE SEQUENCE [LARGE SCALE GENOMIC DNA]</scope>
    <source>
        <strain evidence="2 3">B448-2</strain>
    </source>
</reference>
<feature type="transmembrane region" description="Helical" evidence="1">
    <location>
        <begin position="31"/>
        <end position="51"/>
    </location>
</feature>
<gene>
    <name evidence="2" type="ORF">C7C56_020115</name>
</gene>
<dbReference type="RefSeq" id="WP_106759148.1">
    <property type="nucleotide sequence ID" value="NZ_PXWF02000273.1"/>
</dbReference>
<dbReference type="EMBL" id="PXWF02000273">
    <property type="protein sequence ID" value="PWF43996.1"/>
    <property type="molecule type" value="Genomic_DNA"/>
</dbReference>
<evidence type="ECO:0000256" key="1">
    <source>
        <dbReference type="SAM" id="Phobius"/>
    </source>
</evidence>
<accession>A0A2U2HGF5</accession>
<dbReference type="AlphaFoldDB" id="A0A2U2HGF5"/>
<keyword evidence="1" id="KW-0812">Transmembrane</keyword>
<dbReference type="InterPro" id="IPR046027">
    <property type="entry name" value="DUF5985"/>
</dbReference>
<name>A0A2U2HGF5_9BURK</name>
<keyword evidence="1" id="KW-0472">Membrane</keyword>
<feature type="transmembrane region" description="Helical" evidence="1">
    <location>
        <begin position="63"/>
        <end position="81"/>
    </location>
</feature>
<proteinExistence type="predicted"/>
<dbReference type="Proteomes" id="UP000241421">
    <property type="component" value="Unassembled WGS sequence"/>
</dbReference>
<protein>
    <submittedName>
        <fullName evidence="2">Uncharacterized protein</fullName>
    </submittedName>
</protein>
<dbReference type="Pfam" id="PF19447">
    <property type="entry name" value="DUF5985"/>
    <property type="match status" value="1"/>
</dbReference>
<evidence type="ECO:0000313" key="2">
    <source>
        <dbReference type="EMBL" id="PWF43996.1"/>
    </source>
</evidence>
<dbReference type="OrthoDB" id="5295794at2"/>